<proteinExistence type="inferred from homology"/>
<evidence type="ECO:0000256" key="1">
    <source>
        <dbReference type="ARBA" id="ARBA00004211"/>
    </source>
</evidence>
<dbReference type="GO" id="GO:0048278">
    <property type="term" value="P:vesicle docking"/>
    <property type="evidence" value="ECO:0007669"/>
    <property type="project" value="TreeGrafter"/>
</dbReference>
<dbReference type="SMART" id="SM00397">
    <property type="entry name" value="t_SNARE"/>
    <property type="match status" value="1"/>
</dbReference>
<dbReference type="OrthoDB" id="421009at2759"/>
<feature type="transmembrane region" description="Helical" evidence="8">
    <location>
        <begin position="321"/>
        <end position="341"/>
    </location>
</feature>
<dbReference type="SUPFAM" id="SSF47661">
    <property type="entry name" value="t-snare proteins"/>
    <property type="match status" value="1"/>
</dbReference>
<evidence type="ECO:0000256" key="3">
    <source>
        <dbReference type="ARBA" id="ARBA00022448"/>
    </source>
</evidence>
<dbReference type="EMBL" id="ATMH01004758">
    <property type="protein sequence ID" value="EPY29034.1"/>
    <property type="molecule type" value="Genomic_DNA"/>
</dbReference>
<dbReference type="Gene3D" id="1.20.58.70">
    <property type="match status" value="1"/>
</dbReference>
<reference evidence="10 12" key="1">
    <citation type="journal article" date="2013" name="PLoS ONE">
        <title>Predicting the Proteins of Angomonas deanei, Strigomonas culicis and Their Respective Endosymbionts Reveals New Aspects of the Trypanosomatidae Family.</title>
        <authorList>
            <person name="Motta M.C."/>
            <person name="Martins A.C."/>
            <person name="de Souza S.S."/>
            <person name="Catta-Preta C.M."/>
            <person name="Silva R."/>
            <person name="Klein C.C."/>
            <person name="de Almeida L.G."/>
            <person name="de Lima Cunha O."/>
            <person name="Ciapina L.P."/>
            <person name="Brocchi M."/>
            <person name="Colabardini A.C."/>
            <person name="de Araujo Lima B."/>
            <person name="Machado C.R."/>
            <person name="de Almeida Soares C.M."/>
            <person name="Probst C.M."/>
            <person name="de Menezes C.B."/>
            <person name="Thompson C.E."/>
            <person name="Bartholomeu D.C."/>
            <person name="Gradia D.F."/>
            <person name="Pavoni D.P."/>
            <person name="Grisard E.C."/>
            <person name="Fantinatti-Garboggini F."/>
            <person name="Marchini F.K."/>
            <person name="Rodrigues-Luiz G.F."/>
            <person name="Wagner G."/>
            <person name="Goldman G.H."/>
            <person name="Fietto J.L."/>
            <person name="Elias M.C."/>
            <person name="Goldman M.H."/>
            <person name="Sagot M.F."/>
            <person name="Pereira M."/>
            <person name="Stoco P.H."/>
            <person name="de Mendonca-Neto R.P."/>
            <person name="Teixeira S.M."/>
            <person name="Maciel T.E."/>
            <person name="de Oliveira Mendes T.A."/>
            <person name="Urmenyi T.P."/>
            <person name="de Souza W."/>
            <person name="Schenkman S."/>
            <person name="de Vasconcelos A.T."/>
        </authorList>
    </citation>
    <scope>NUCLEOTIDE SEQUENCE [LARGE SCALE GENOMIC DNA]</scope>
</reference>
<evidence type="ECO:0000256" key="4">
    <source>
        <dbReference type="ARBA" id="ARBA00022692"/>
    </source>
</evidence>
<dbReference type="PANTHER" id="PTHR19957">
    <property type="entry name" value="SYNTAXIN"/>
    <property type="match status" value="1"/>
</dbReference>
<evidence type="ECO:0000256" key="2">
    <source>
        <dbReference type="ARBA" id="ARBA00009063"/>
    </source>
</evidence>
<keyword evidence="5 8" id="KW-1133">Transmembrane helix</keyword>
<dbReference type="InterPro" id="IPR010989">
    <property type="entry name" value="SNARE"/>
</dbReference>
<dbReference type="InterPro" id="IPR045242">
    <property type="entry name" value="Syntaxin"/>
</dbReference>
<evidence type="ECO:0000313" key="10">
    <source>
        <dbReference type="EMBL" id="EPY29034.1"/>
    </source>
</evidence>
<dbReference type="InterPro" id="IPR000727">
    <property type="entry name" value="T_SNARE_dom"/>
</dbReference>
<evidence type="ECO:0000256" key="6">
    <source>
        <dbReference type="ARBA" id="ARBA00023054"/>
    </source>
</evidence>
<dbReference type="PROSITE" id="PS50192">
    <property type="entry name" value="T_SNARE"/>
    <property type="match status" value="1"/>
</dbReference>
<comment type="similarity">
    <text evidence="2">Belongs to the syntaxin family.</text>
</comment>
<dbReference type="CDD" id="cd15844">
    <property type="entry name" value="SNARE_syntaxin5"/>
    <property type="match status" value="1"/>
</dbReference>
<dbReference type="GO" id="GO:0000149">
    <property type="term" value="F:SNARE binding"/>
    <property type="evidence" value="ECO:0007669"/>
    <property type="project" value="TreeGrafter"/>
</dbReference>
<evidence type="ECO:0000313" key="11">
    <source>
        <dbReference type="EMBL" id="EPY34769.1"/>
    </source>
</evidence>
<keyword evidence="12" id="KW-1185">Reference proteome</keyword>
<evidence type="ECO:0000313" key="12">
    <source>
        <dbReference type="Proteomes" id="UP000015354"/>
    </source>
</evidence>
<organism evidence="10 12">
    <name type="scientific">Strigomonas culicis</name>
    <dbReference type="NCBI Taxonomy" id="28005"/>
    <lineage>
        <taxon>Eukaryota</taxon>
        <taxon>Discoba</taxon>
        <taxon>Euglenozoa</taxon>
        <taxon>Kinetoplastea</taxon>
        <taxon>Metakinetoplastina</taxon>
        <taxon>Trypanosomatida</taxon>
        <taxon>Trypanosomatidae</taxon>
        <taxon>Strigomonadinae</taxon>
        <taxon>Strigomonas</taxon>
    </lineage>
</organism>
<name>S9UJT0_9TRYP</name>
<gene>
    <name evidence="11" type="ORF">STCU_01333</name>
    <name evidence="10" type="ORF">STCU_04758</name>
</gene>
<keyword evidence="3" id="KW-0813">Transport</keyword>
<keyword evidence="6" id="KW-0175">Coiled coil</keyword>
<evidence type="ECO:0000256" key="5">
    <source>
        <dbReference type="ARBA" id="ARBA00022989"/>
    </source>
</evidence>
<dbReference type="AlphaFoldDB" id="S9UJT0"/>
<sequence length="342" mass="38843">MRTLFYSSARSRSFLLACHSVLCYIDLICCSFCRIFHKDCIHVSSVAMVIERDRSNELYDLFRQCTSSQARRQEAPLHSSNEVQTFNRFAQGVSRDIAAVSDKIMQLAKVARNQSVFDDQTAVISGLASSVKTSLQKLHDDMDTLETLKTQSLASQRGTGGNNLFRGNALKTSQKHNETVIDTLKSRLASTGQTFRTTLQSQSKALRSNANRRFQFTSSDQPQSFESALFQEQEQQQQQQQLMSGNTNTQYYRQRLDAVRELEAAVAEVGEMFSDFARLTHEQEDVVLRIDVDVDRALENVNAGSNELIRYLSNISSNRGLILKIFAILFFFLMFFGFFVVH</sequence>
<feature type="domain" description="T-SNARE coiled-coil homology" evidence="9">
    <location>
        <begin position="249"/>
        <end position="311"/>
    </location>
</feature>
<keyword evidence="7 8" id="KW-0472">Membrane</keyword>
<dbReference type="GO" id="GO:0005484">
    <property type="term" value="F:SNAP receptor activity"/>
    <property type="evidence" value="ECO:0007669"/>
    <property type="project" value="TreeGrafter"/>
</dbReference>
<dbReference type="EMBL" id="ATMH01001333">
    <property type="protein sequence ID" value="EPY34769.1"/>
    <property type="molecule type" value="Genomic_DNA"/>
</dbReference>
<dbReference type="GO" id="GO:0006888">
    <property type="term" value="P:endoplasmic reticulum to Golgi vesicle-mediated transport"/>
    <property type="evidence" value="ECO:0007669"/>
    <property type="project" value="TreeGrafter"/>
</dbReference>
<dbReference type="Pfam" id="PF05739">
    <property type="entry name" value="SNARE"/>
    <property type="match status" value="1"/>
</dbReference>
<evidence type="ECO:0000256" key="8">
    <source>
        <dbReference type="SAM" id="Phobius"/>
    </source>
</evidence>
<dbReference type="GO" id="GO:0031201">
    <property type="term" value="C:SNARE complex"/>
    <property type="evidence" value="ECO:0007669"/>
    <property type="project" value="TreeGrafter"/>
</dbReference>
<comment type="caution">
    <text evidence="10">The sequence shown here is derived from an EMBL/GenBank/DDBJ whole genome shotgun (WGS) entry which is preliminary data.</text>
</comment>
<dbReference type="GO" id="GO:0000139">
    <property type="term" value="C:Golgi membrane"/>
    <property type="evidence" value="ECO:0007669"/>
    <property type="project" value="TreeGrafter"/>
</dbReference>
<keyword evidence="4 8" id="KW-0812">Transmembrane</keyword>
<dbReference type="PANTHER" id="PTHR19957:SF3">
    <property type="entry name" value="SYNTAXIN-5"/>
    <property type="match status" value="1"/>
</dbReference>
<evidence type="ECO:0000256" key="7">
    <source>
        <dbReference type="ARBA" id="ARBA00023136"/>
    </source>
</evidence>
<dbReference type="GO" id="GO:0006886">
    <property type="term" value="P:intracellular protein transport"/>
    <property type="evidence" value="ECO:0007669"/>
    <property type="project" value="TreeGrafter"/>
</dbReference>
<reference evidence="10" key="2">
    <citation type="submission" date="2013-03" db="EMBL/GenBank/DDBJ databases">
        <authorList>
            <person name="Motta M.C.M."/>
            <person name="Martins A.C.A."/>
            <person name="Preta C.M.C.C."/>
            <person name="Silva R."/>
            <person name="de Souza S.S."/>
            <person name="Klein C.C."/>
            <person name="de Almeida L.G.P."/>
            <person name="Cunha O.L."/>
            <person name="Colabardini A.C."/>
            <person name="Lima B.A."/>
            <person name="Machado C.R."/>
            <person name="Soares C.M.A."/>
            <person name="de Menezes C.B.A."/>
            <person name="Bartolomeu D.C."/>
            <person name="Grisard E.C."/>
            <person name="Fantinatti-Garboggini F."/>
            <person name="Rodrigues-Luiz G.F."/>
            <person name="Wagner G."/>
            <person name="Goldman G.H."/>
            <person name="Fietto J.L.R."/>
            <person name="Ciapina L.P."/>
            <person name="Brocchi M."/>
            <person name="Elias M.C."/>
            <person name="Goldman M.H.S."/>
            <person name="Sagot M.-F."/>
            <person name="Pereira M."/>
            <person name="Stoco P.H."/>
            <person name="Teixeira S.M.R."/>
            <person name="de Mendonca-Neto R.P."/>
            <person name="Maciel T.E.F."/>
            <person name="Mendes T.A.O."/>
            <person name="Urmenyi T.P."/>
            <person name="Teixeira M.M.G."/>
            <person name="de Camargo E.F.P."/>
            <person name="de Sousa W."/>
            <person name="Schenkman S."/>
            <person name="de Vasconcelos A.T.R."/>
        </authorList>
    </citation>
    <scope>NUCLEOTIDE SEQUENCE</scope>
</reference>
<comment type="subcellular location">
    <subcellularLocation>
        <location evidence="1">Membrane</location>
        <topology evidence="1">Single-pass type IV membrane protein</topology>
    </subcellularLocation>
</comment>
<protein>
    <submittedName>
        <fullName evidence="10">Syntaxin 5</fullName>
    </submittedName>
</protein>
<dbReference type="Proteomes" id="UP000015354">
    <property type="component" value="Unassembled WGS sequence"/>
</dbReference>
<dbReference type="GO" id="GO:0006906">
    <property type="term" value="P:vesicle fusion"/>
    <property type="evidence" value="ECO:0007669"/>
    <property type="project" value="TreeGrafter"/>
</dbReference>
<accession>S9UJT0</accession>
<evidence type="ECO:0000259" key="9">
    <source>
        <dbReference type="PROSITE" id="PS50192"/>
    </source>
</evidence>